<proteinExistence type="predicted"/>
<keyword evidence="1" id="KW-1133">Transmembrane helix</keyword>
<dbReference type="OrthoDB" id="1814621at2"/>
<evidence type="ECO:0000313" key="4">
    <source>
        <dbReference type="EMBL" id="RVT97545.1"/>
    </source>
</evidence>
<feature type="transmembrane region" description="Helical" evidence="1">
    <location>
        <begin position="79"/>
        <end position="98"/>
    </location>
</feature>
<reference evidence="4 5" key="1">
    <citation type="submission" date="2019-01" db="EMBL/GenBank/DDBJ databases">
        <authorList>
            <person name="Chen W.-M."/>
        </authorList>
    </citation>
    <scope>NUCLEOTIDE SEQUENCE [LARGE SCALE GENOMIC DNA]</scope>
    <source>
        <strain evidence="4 5">CCP-6</strain>
    </source>
</reference>
<keyword evidence="1" id="KW-0472">Membrane</keyword>
<feature type="transmembrane region" description="Helical" evidence="1">
    <location>
        <begin position="299"/>
        <end position="323"/>
    </location>
</feature>
<accession>A0A437MIX2</accession>
<name>A0A437MIX2_9PROT</name>
<feature type="domain" description="DUF6311" evidence="3">
    <location>
        <begin position="406"/>
        <end position="465"/>
    </location>
</feature>
<feature type="transmembrane region" description="Helical" evidence="1">
    <location>
        <begin position="197"/>
        <end position="223"/>
    </location>
</feature>
<protein>
    <submittedName>
        <fullName evidence="4">Uncharacterized protein</fullName>
    </submittedName>
</protein>
<sequence length="485" mass="51538">MLPATFLFPGAGLPWRPVGDAAQHAVAQRFFIASDWGWPPLDIGLMGGLNLAFADGIPLLALPLKAVREWLPPGFHGIGLWYAIAWATLPPAAAWAFAGTGERRPLPLLCMAVAAVSMPAFIMRFGHAALCGHTVLWLGLGLYLRLVDEARPRKRGLWAGAVLLQAATLLIHPYLAVMTLALLAAVPATLLLRGRNFIGAALGMAAALAGVVGVMAAFGYLGAVGDGQRWYGAFALNLLSPIWPFRSFFLGGLVGTEIDATGHGGWEGYNWLGTGLILALFLVVLGHGRTALRGLRSHAGLVAVCLGLTLLAVSMRVGLGHAVLLDLGTPPAALEQFRASGRFFWPVGAAILLGVAAVLSRAGRTGTIALAALAVLQFIDAAPQRAAFSAWAAQRPDWRIDADRLRPAIAAATRVTLVPSWVCTSPDDHETREAILELLALISENPRPVNTMYAARWRVPPVCEPVAGAPAPGELRLTWRNGRWE</sequence>
<dbReference type="Pfam" id="PF19830">
    <property type="entry name" value="DUF6311"/>
    <property type="match status" value="1"/>
</dbReference>
<keyword evidence="5" id="KW-1185">Reference proteome</keyword>
<feature type="transmembrane region" description="Helical" evidence="1">
    <location>
        <begin position="269"/>
        <end position="287"/>
    </location>
</feature>
<comment type="caution">
    <text evidence="4">The sequence shown here is derived from an EMBL/GenBank/DDBJ whole genome shotgun (WGS) entry which is preliminary data.</text>
</comment>
<feature type="transmembrane region" description="Helical" evidence="1">
    <location>
        <begin position="43"/>
        <end position="67"/>
    </location>
</feature>
<keyword evidence="1" id="KW-0812">Transmembrane</keyword>
<dbReference type="EMBL" id="SACL01000002">
    <property type="protein sequence ID" value="RVT97545.1"/>
    <property type="molecule type" value="Genomic_DNA"/>
</dbReference>
<feature type="transmembrane region" description="Helical" evidence="1">
    <location>
        <begin position="118"/>
        <end position="144"/>
    </location>
</feature>
<dbReference type="Pfam" id="PF25853">
    <property type="entry name" value="DUF6311_C"/>
    <property type="match status" value="1"/>
</dbReference>
<organism evidence="4 5">
    <name type="scientific">Rhodovarius crocodyli</name>
    <dbReference type="NCBI Taxonomy" id="1979269"/>
    <lineage>
        <taxon>Bacteria</taxon>
        <taxon>Pseudomonadati</taxon>
        <taxon>Pseudomonadota</taxon>
        <taxon>Alphaproteobacteria</taxon>
        <taxon>Acetobacterales</taxon>
        <taxon>Roseomonadaceae</taxon>
        <taxon>Rhodovarius</taxon>
    </lineage>
</organism>
<evidence type="ECO:0000313" key="5">
    <source>
        <dbReference type="Proteomes" id="UP000282957"/>
    </source>
</evidence>
<evidence type="ECO:0000259" key="3">
    <source>
        <dbReference type="Pfam" id="PF25853"/>
    </source>
</evidence>
<gene>
    <name evidence="4" type="ORF">EOD42_06890</name>
</gene>
<feature type="transmembrane region" description="Helical" evidence="1">
    <location>
        <begin position="343"/>
        <end position="360"/>
    </location>
</feature>
<dbReference type="InterPro" id="IPR046278">
    <property type="entry name" value="DUF6311"/>
</dbReference>
<feature type="domain" description="DUF6311" evidence="2">
    <location>
        <begin position="11"/>
        <end position="381"/>
    </location>
</feature>
<dbReference type="InterPro" id="IPR058671">
    <property type="entry name" value="DUF6311_C"/>
</dbReference>
<dbReference type="Proteomes" id="UP000282957">
    <property type="component" value="Unassembled WGS sequence"/>
</dbReference>
<evidence type="ECO:0000259" key="2">
    <source>
        <dbReference type="Pfam" id="PF19830"/>
    </source>
</evidence>
<evidence type="ECO:0000256" key="1">
    <source>
        <dbReference type="SAM" id="Phobius"/>
    </source>
</evidence>
<feature type="transmembrane region" description="Helical" evidence="1">
    <location>
        <begin position="230"/>
        <end position="249"/>
    </location>
</feature>
<feature type="transmembrane region" description="Helical" evidence="1">
    <location>
        <begin position="156"/>
        <end position="185"/>
    </location>
</feature>
<dbReference type="AlphaFoldDB" id="A0A437MIX2"/>